<protein>
    <submittedName>
        <fullName evidence="2">RNA-binding protein Nova-1</fullName>
    </submittedName>
</protein>
<dbReference type="InterPro" id="IPR036612">
    <property type="entry name" value="KH_dom_type_1_sf"/>
</dbReference>
<sequence>MTKEDGTGQAIVDEVTNDSPQLKGESPPKISDAIILKPAKGNVHFKILVPSIAAGAIIGKGGEAITEIQNQTSAKVKMSKANAFYPGTTERVCLIVGTIESILRVFQYISEKIYEKPESVPKTGSEGRVLTERHKQVKILVPNSTAGMIIGKGGSFIKELKDTTGVFIQVSQKSKELNLAERCVTVAGKFINSCYMVDSELSQTRDAVALILSKIAEDPQSSSCPNISYSEIIGPVASAYPTGSPYALAVGSHPGLPACGMGFGSDMHFRAASGSNSSFSPPHINSLSPVSPTTSNPASGSIFGGSSSPAVAAAMAAMSAVAACSPNAKSSSALVPNGGRALMGRGVASTHSSNHQTITHSPHSLLGSVATHYNARISPTYGPPRPISSPNSGMGLEGIRSVLKSAGYSDVATDEIANAMDVLSLYGFISMSSLTGCINSSPMINSSSNNHFTVNSNTLSGLGKSFTNLDSGGQQSPVLSNSFHSNDLSLHNFRNLAAASIQNCVPSQPSQIYTHRRSSFSSYQPVSMNSHARANHLTVTTCNSINNNIEVIPVIKELNVQDSLCASSDPTVRGSVESHNLDITTGLYSITSCERLNPKSSTQSPVLGIRAVSPISNISIPLKRNGVVTDSSANGLIPRRVSDGSVGEEHNKKNGICCSTASINNDTSRTNSLWNL</sequence>
<dbReference type="InterPro" id="IPR047275">
    <property type="entry name" value="KH-I_NOVA_rpt1"/>
</dbReference>
<proteinExistence type="predicted"/>
<reference evidence="2" key="1">
    <citation type="journal article" date="2012" name="Nat. Genet.">
        <title>Whole-genome sequence of Schistosoma haematobium.</title>
        <authorList>
            <person name="Young N.D."/>
            <person name="Jex A.R."/>
            <person name="Li B."/>
            <person name="Liu S."/>
            <person name="Yang L."/>
            <person name="Xiong Z."/>
            <person name="Li Y."/>
            <person name="Cantacessi C."/>
            <person name="Hall R.S."/>
            <person name="Xu X."/>
            <person name="Chen F."/>
            <person name="Wu X."/>
            <person name="Zerlotini A."/>
            <person name="Oliveira G."/>
            <person name="Hofmann A."/>
            <person name="Zhang G."/>
            <person name="Fang X."/>
            <person name="Kang Y."/>
            <person name="Campbell B.E."/>
            <person name="Loukas A."/>
            <person name="Ranganathan S."/>
            <person name="Rollinson D."/>
            <person name="Rinaldi G."/>
            <person name="Brindley P.J."/>
            <person name="Yang H."/>
            <person name="Wang J."/>
            <person name="Wang J."/>
            <person name="Gasser R.B."/>
        </authorList>
    </citation>
    <scope>NUCLEOTIDE SEQUENCE [LARGE SCALE GENOMIC DNA]</scope>
</reference>
<dbReference type="InterPro" id="IPR004088">
    <property type="entry name" value="KH_dom_type_1"/>
</dbReference>
<organism evidence="2">
    <name type="scientific">Schistosoma haematobium</name>
    <name type="common">Blood fluke</name>
    <dbReference type="NCBI Taxonomy" id="6185"/>
    <lineage>
        <taxon>Eukaryota</taxon>
        <taxon>Metazoa</taxon>
        <taxon>Spiralia</taxon>
        <taxon>Lophotrochozoa</taxon>
        <taxon>Platyhelminthes</taxon>
        <taxon>Trematoda</taxon>
        <taxon>Digenea</taxon>
        <taxon>Strigeidida</taxon>
        <taxon>Schistosomatoidea</taxon>
        <taxon>Schistosomatidae</taxon>
        <taxon>Schistosoma</taxon>
    </lineage>
</organism>
<accession>A0A095BUE9</accession>
<dbReference type="PROSITE" id="PS50084">
    <property type="entry name" value="KH_TYPE_1"/>
    <property type="match status" value="2"/>
</dbReference>
<dbReference type="CDD" id="cd22436">
    <property type="entry name" value="KH-I_NOVA_rpt2"/>
    <property type="match status" value="1"/>
</dbReference>
<dbReference type="InterPro" id="IPR004087">
    <property type="entry name" value="KH_dom"/>
</dbReference>
<feature type="compositionally biased region" description="Polar residues" evidence="1">
    <location>
        <begin position="280"/>
        <end position="299"/>
    </location>
</feature>
<dbReference type="SMART" id="SM00322">
    <property type="entry name" value="KH"/>
    <property type="match status" value="2"/>
</dbReference>
<dbReference type="InterPro" id="IPR047276">
    <property type="entry name" value="KH-I_NOVA_rpt2"/>
</dbReference>
<dbReference type="Pfam" id="PF00013">
    <property type="entry name" value="KH_1"/>
    <property type="match status" value="2"/>
</dbReference>
<feature type="region of interest" description="Disordered" evidence="1">
    <location>
        <begin position="1"/>
        <end position="27"/>
    </location>
</feature>
<feature type="region of interest" description="Disordered" evidence="1">
    <location>
        <begin position="280"/>
        <end position="301"/>
    </location>
</feature>
<dbReference type="CDD" id="cd22435">
    <property type="entry name" value="KH-I_NOVA_rpt1"/>
    <property type="match status" value="1"/>
</dbReference>
<dbReference type="AlphaFoldDB" id="A0A095BUE9"/>
<evidence type="ECO:0000313" key="2">
    <source>
        <dbReference type="EMBL" id="KGB32513.1"/>
    </source>
</evidence>
<gene>
    <name evidence="2" type="ORF">MS3_00658</name>
</gene>
<evidence type="ECO:0000256" key="1">
    <source>
        <dbReference type="SAM" id="MobiDB-lite"/>
    </source>
</evidence>
<dbReference type="PANTHER" id="PTHR10288">
    <property type="entry name" value="KH DOMAIN CONTAINING RNA BINDING PROTEIN"/>
    <property type="match status" value="1"/>
</dbReference>
<dbReference type="Gene3D" id="3.30.1370.10">
    <property type="entry name" value="K Homology domain, type 1"/>
    <property type="match status" value="2"/>
</dbReference>
<name>A0A095BUE9_SCHHA</name>
<dbReference type="GO" id="GO:0003723">
    <property type="term" value="F:RNA binding"/>
    <property type="evidence" value="ECO:0007669"/>
    <property type="project" value="UniProtKB-UniRule"/>
</dbReference>
<dbReference type="EMBL" id="KL250506">
    <property type="protein sequence ID" value="KGB32513.1"/>
    <property type="molecule type" value="Genomic_DNA"/>
</dbReference>
<dbReference type="SUPFAM" id="SSF54791">
    <property type="entry name" value="Eukaryotic type KH-domain (KH-domain type I)"/>
    <property type="match status" value="2"/>
</dbReference>